<dbReference type="InterPro" id="IPR011990">
    <property type="entry name" value="TPR-like_helical_dom_sf"/>
</dbReference>
<dbReference type="SMART" id="SM00382">
    <property type="entry name" value="AAA"/>
    <property type="match status" value="1"/>
</dbReference>
<feature type="repeat" description="TPR" evidence="7">
    <location>
        <begin position="303"/>
        <end position="336"/>
    </location>
</feature>
<evidence type="ECO:0000256" key="7">
    <source>
        <dbReference type="PROSITE-ProRule" id="PRU00339"/>
    </source>
</evidence>
<dbReference type="InterPro" id="IPR019734">
    <property type="entry name" value="TPR_rpt"/>
</dbReference>
<dbReference type="PROSITE" id="PS00675">
    <property type="entry name" value="SIGMA54_INTERACT_1"/>
    <property type="match status" value="1"/>
</dbReference>
<dbReference type="PANTHER" id="PTHR32071">
    <property type="entry name" value="TRANSCRIPTIONAL REGULATORY PROTEIN"/>
    <property type="match status" value="1"/>
</dbReference>
<dbReference type="InterPro" id="IPR025944">
    <property type="entry name" value="Sigma_54_int_dom_CS"/>
</dbReference>
<keyword evidence="6" id="KW-0804">Transcription</keyword>
<dbReference type="AlphaFoldDB" id="A0A7C3UYZ7"/>
<evidence type="ECO:0000256" key="1">
    <source>
        <dbReference type="ARBA" id="ARBA00022741"/>
    </source>
</evidence>
<dbReference type="CDD" id="cd00009">
    <property type="entry name" value="AAA"/>
    <property type="match status" value="1"/>
</dbReference>
<dbReference type="GO" id="GO:0005524">
    <property type="term" value="F:ATP binding"/>
    <property type="evidence" value="ECO:0007669"/>
    <property type="project" value="UniProtKB-KW"/>
</dbReference>
<dbReference type="PANTHER" id="PTHR32071:SF57">
    <property type="entry name" value="C4-DICARBOXYLATE TRANSPORT TRANSCRIPTIONAL REGULATORY PROTEIN DCTD"/>
    <property type="match status" value="1"/>
</dbReference>
<dbReference type="InterPro" id="IPR041617">
    <property type="entry name" value="TPR_MalT"/>
</dbReference>
<evidence type="ECO:0000256" key="3">
    <source>
        <dbReference type="ARBA" id="ARBA00023015"/>
    </source>
</evidence>
<keyword evidence="2" id="KW-0067">ATP-binding</keyword>
<feature type="domain" description="Sigma-54 factor interaction" evidence="8">
    <location>
        <begin position="563"/>
        <end position="791"/>
    </location>
</feature>
<dbReference type="PRINTS" id="PR01590">
    <property type="entry name" value="HTHFIS"/>
</dbReference>
<keyword evidence="7" id="KW-0802">TPR repeat</keyword>
<name>A0A7C3UYZ7_UNCW3</name>
<dbReference type="Pfam" id="PF17874">
    <property type="entry name" value="TPR_MalT"/>
    <property type="match status" value="1"/>
</dbReference>
<dbReference type="PROSITE" id="PS00676">
    <property type="entry name" value="SIGMA54_INTERACT_2"/>
    <property type="match status" value="1"/>
</dbReference>
<dbReference type="Gene3D" id="3.40.50.300">
    <property type="entry name" value="P-loop containing nucleotide triphosphate hydrolases"/>
    <property type="match status" value="1"/>
</dbReference>
<feature type="repeat" description="TPR" evidence="7">
    <location>
        <begin position="183"/>
        <end position="216"/>
    </location>
</feature>
<dbReference type="SUPFAM" id="SSF48452">
    <property type="entry name" value="TPR-like"/>
    <property type="match status" value="3"/>
</dbReference>
<comment type="caution">
    <text evidence="9">The sequence shown here is derived from an EMBL/GenBank/DDBJ whole genome shotgun (WGS) entry which is preliminary data.</text>
</comment>
<keyword evidence="3" id="KW-0805">Transcription regulation</keyword>
<dbReference type="Gene3D" id="1.25.40.10">
    <property type="entry name" value="Tetratricopeptide repeat domain"/>
    <property type="match status" value="3"/>
</dbReference>
<dbReference type="GO" id="GO:0043565">
    <property type="term" value="F:sequence-specific DNA binding"/>
    <property type="evidence" value="ECO:0007669"/>
    <property type="project" value="InterPro"/>
</dbReference>
<keyword evidence="4" id="KW-0238">DNA-binding</keyword>
<dbReference type="PROSITE" id="PS50005">
    <property type="entry name" value="TPR"/>
    <property type="match status" value="3"/>
</dbReference>
<evidence type="ECO:0000256" key="4">
    <source>
        <dbReference type="ARBA" id="ARBA00023125"/>
    </source>
</evidence>
<dbReference type="Pfam" id="PF00158">
    <property type="entry name" value="Sigma54_activat"/>
    <property type="match status" value="1"/>
</dbReference>
<dbReference type="SUPFAM" id="SSF52540">
    <property type="entry name" value="P-loop containing nucleoside triphosphate hydrolases"/>
    <property type="match status" value="1"/>
</dbReference>
<dbReference type="FunFam" id="3.40.50.300:FF:000006">
    <property type="entry name" value="DNA-binding transcriptional regulator NtrC"/>
    <property type="match status" value="1"/>
</dbReference>
<dbReference type="Pfam" id="PF02954">
    <property type="entry name" value="HTH_8"/>
    <property type="match status" value="1"/>
</dbReference>
<dbReference type="Pfam" id="PF13424">
    <property type="entry name" value="TPR_12"/>
    <property type="match status" value="1"/>
</dbReference>
<sequence length="880" mass="99908">MIMPDEIDLLKEKLRQERTQSKKAEILLEIGKHYLKTDLKEAKRIALQALTLAKRSKERKTLAKTFNFYANILRLEGNFEEGMNYAQKALKVAEVEGDKLSKINAFNILGLINQAKGDLDSGLACHKEAFLLAKEINNETEMAIAYNNLSLIHWYRGELPEALEYQKRSLAIKEAKGEISAIAVSRINLGVIYEDLGEWEEATECFYRALEGKEKMKDFAGVALCYNNIGEIYLKRGKLEKATNLFETAISYSEKIGSLPRKMEALSNLGETKFFLGDTMRAMNLYVEAIEIGMKINQKDELAKAYRRMGELLLQEKEIKEAENFLLKALALCSEIGMRKEEGNIRKALGKLFWTLGEKEKAKNYFQESSAIFKGLGIKYELAKTYAEFGKFLVENYEKEIGLPYLREAERIFRRLEIFPEVENLERYLYHLERDEDKGLALLRSLSIIAVNPSPLPEFCPRILNLLKELLALEGCALYFDDRHFAVGKVKKGEGTTIPLLSGRERIGTLHLKLPPSPQFALTEAIKETLANLLVIGLEKAKGLTICKPPELAEEEKIPFEGIIGKTAKMREICDIIKKVAPTKAPVLIRGESGTGKELVARSLHNLSFGPEKPFIPINCAAIPETLLESELFGVEKGTATGVSEKEGKFEIAAGGTLFLDEIGDMSLSLQAKILRVLQEKKFFRVGGKKPIEVDVRIIAATNQNLEKKVAEGKFREDLFYRLNVVSLTLPPLRERKEDIPLLVDYFRKKYNKEFQKECQGGTEEVMERLLVYDWPGNIRELENVVERGIILAKGDVLTLSDLPPYLQEISVKDKEIELSSIKTKVKREVANSEKEIIQKTLESTNWDVTKAAKKLSISRRHLYRLMAKYNIKRQKNQGK</sequence>
<dbReference type="PROSITE" id="PS00688">
    <property type="entry name" value="SIGMA54_INTERACT_3"/>
    <property type="match status" value="1"/>
</dbReference>
<dbReference type="InterPro" id="IPR027417">
    <property type="entry name" value="P-loop_NTPase"/>
</dbReference>
<dbReference type="InterPro" id="IPR002078">
    <property type="entry name" value="Sigma_54_int"/>
</dbReference>
<accession>A0A7C3UYZ7</accession>
<dbReference type="InterPro" id="IPR009057">
    <property type="entry name" value="Homeodomain-like_sf"/>
</dbReference>
<feature type="repeat" description="TPR" evidence="7">
    <location>
        <begin position="223"/>
        <end position="256"/>
    </location>
</feature>
<proteinExistence type="predicted"/>
<protein>
    <submittedName>
        <fullName evidence="9">Tetratricopeptide repeat protein</fullName>
    </submittedName>
</protein>
<dbReference type="InterPro" id="IPR025943">
    <property type="entry name" value="Sigma_54_int_dom_ATP-bd_2"/>
</dbReference>
<keyword evidence="5" id="KW-0010">Activator</keyword>
<reference evidence="9" key="1">
    <citation type="journal article" date="2020" name="mSystems">
        <title>Genome- and Community-Level Interaction Insights into Carbon Utilization and Element Cycling Functions of Hydrothermarchaeota in Hydrothermal Sediment.</title>
        <authorList>
            <person name="Zhou Z."/>
            <person name="Liu Y."/>
            <person name="Xu W."/>
            <person name="Pan J."/>
            <person name="Luo Z.H."/>
            <person name="Li M."/>
        </authorList>
    </citation>
    <scope>NUCLEOTIDE SEQUENCE [LARGE SCALE GENOMIC DNA]</scope>
    <source>
        <strain evidence="9">SpSt-906</strain>
    </source>
</reference>
<dbReference type="Pfam" id="PF25601">
    <property type="entry name" value="AAA_lid_14"/>
    <property type="match status" value="1"/>
</dbReference>
<evidence type="ECO:0000256" key="2">
    <source>
        <dbReference type="ARBA" id="ARBA00022840"/>
    </source>
</evidence>
<dbReference type="InterPro" id="IPR002197">
    <property type="entry name" value="HTH_Fis"/>
</dbReference>
<dbReference type="SMART" id="SM00028">
    <property type="entry name" value="TPR"/>
    <property type="match status" value="8"/>
</dbReference>
<evidence type="ECO:0000259" key="8">
    <source>
        <dbReference type="PROSITE" id="PS50045"/>
    </source>
</evidence>
<dbReference type="Gene3D" id="1.10.8.60">
    <property type="match status" value="1"/>
</dbReference>
<dbReference type="InterPro" id="IPR058031">
    <property type="entry name" value="AAA_lid_NorR"/>
</dbReference>
<organism evidence="9">
    <name type="scientific">candidate division WOR-3 bacterium</name>
    <dbReference type="NCBI Taxonomy" id="2052148"/>
    <lineage>
        <taxon>Bacteria</taxon>
        <taxon>Bacteria division WOR-3</taxon>
    </lineage>
</organism>
<dbReference type="GO" id="GO:0006355">
    <property type="term" value="P:regulation of DNA-templated transcription"/>
    <property type="evidence" value="ECO:0007669"/>
    <property type="project" value="InterPro"/>
</dbReference>
<dbReference type="InterPro" id="IPR003593">
    <property type="entry name" value="AAA+_ATPase"/>
</dbReference>
<dbReference type="InterPro" id="IPR025662">
    <property type="entry name" value="Sigma_54_int_dom_ATP-bd_1"/>
</dbReference>
<dbReference type="EMBL" id="DTMQ01000019">
    <property type="protein sequence ID" value="HGE99147.1"/>
    <property type="molecule type" value="Genomic_DNA"/>
</dbReference>
<keyword evidence="1" id="KW-0547">Nucleotide-binding</keyword>
<evidence type="ECO:0000256" key="6">
    <source>
        <dbReference type="ARBA" id="ARBA00023163"/>
    </source>
</evidence>
<dbReference type="SUPFAM" id="SSF46689">
    <property type="entry name" value="Homeodomain-like"/>
    <property type="match status" value="1"/>
</dbReference>
<dbReference type="PROSITE" id="PS50045">
    <property type="entry name" value="SIGMA54_INTERACT_4"/>
    <property type="match status" value="1"/>
</dbReference>
<dbReference type="Gene3D" id="1.10.10.60">
    <property type="entry name" value="Homeodomain-like"/>
    <property type="match status" value="1"/>
</dbReference>
<dbReference type="FunFam" id="1.10.8.60:FF:000014">
    <property type="entry name" value="DNA-binding transcriptional regulator NtrC"/>
    <property type="match status" value="1"/>
</dbReference>
<evidence type="ECO:0000256" key="5">
    <source>
        <dbReference type="ARBA" id="ARBA00023159"/>
    </source>
</evidence>
<evidence type="ECO:0000313" key="9">
    <source>
        <dbReference type="EMBL" id="HGE99147.1"/>
    </source>
</evidence>
<gene>
    <name evidence="9" type="ORF">ENX07_03645</name>
</gene>